<feature type="compositionally biased region" description="Pro residues" evidence="1">
    <location>
        <begin position="258"/>
        <end position="271"/>
    </location>
</feature>
<gene>
    <name evidence="2" type="ORF">HYH03_010084</name>
</gene>
<proteinExistence type="predicted"/>
<organism evidence="2 3">
    <name type="scientific">Edaphochlamys debaryana</name>
    <dbReference type="NCBI Taxonomy" id="47281"/>
    <lineage>
        <taxon>Eukaryota</taxon>
        <taxon>Viridiplantae</taxon>
        <taxon>Chlorophyta</taxon>
        <taxon>core chlorophytes</taxon>
        <taxon>Chlorophyceae</taxon>
        <taxon>CS clade</taxon>
        <taxon>Chlamydomonadales</taxon>
        <taxon>Chlamydomonadales incertae sedis</taxon>
        <taxon>Edaphochlamys</taxon>
    </lineage>
</organism>
<feature type="region of interest" description="Disordered" evidence="1">
    <location>
        <begin position="235"/>
        <end position="271"/>
    </location>
</feature>
<dbReference type="Proteomes" id="UP000612055">
    <property type="component" value="Unassembled WGS sequence"/>
</dbReference>
<sequence length="456" mass="48723">MLPLIAADVASRLESLDVDPMFEPDKDHDLSKLPAAFAKMTALKSLTLRATAGRPLAFPVFSPEECRLLLDAAPPSLETLTLHKVEPCNTAGAPVPFELMADCLGMAANLTCTFSGGLLACVRLEDKELPLKGATQAQLGAFWARALLPSRKLGPRLPRLLLDIVLVVDGDEGGDEGEGELPVDDPDPAGTLLARCDEVRLWHLEVDAGCSVAAVQHTARLYGLPARISHARGMVPSGGVRLRQEDSPPLSTSGREPPTAPLPPALPPLPPALPAEVVQRAVERLAAAGSSPRGLKPLLLLRGKTMQTLLTDRNRLRSWVREVASWVKTPLENGVSTESFWLLPTAGAVVINFGRGIRAHKAAELAAGELQRQAQERAPNPAAAARPIQALPTGSFYGMSVESAIDEVLQALWDGKEEGGPGPATGSREGELARLRWLLETWEGLKGLVTCERIDL</sequence>
<dbReference type="AlphaFoldDB" id="A0A835XUQ1"/>
<evidence type="ECO:0000313" key="3">
    <source>
        <dbReference type="Proteomes" id="UP000612055"/>
    </source>
</evidence>
<dbReference type="EMBL" id="JAEHOE010000052">
    <property type="protein sequence ID" value="KAG2491507.1"/>
    <property type="molecule type" value="Genomic_DNA"/>
</dbReference>
<evidence type="ECO:0000256" key="1">
    <source>
        <dbReference type="SAM" id="MobiDB-lite"/>
    </source>
</evidence>
<protein>
    <submittedName>
        <fullName evidence="2">Uncharacterized protein</fullName>
    </submittedName>
</protein>
<keyword evidence="3" id="KW-1185">Reference proteome</keyword>
<comment type="caution">
    <text evidence="2">The sequence shown here is derived from an EMBL/GenBank/DDBJ whole genome shotgun (WGS) entry which is preliminary data.</text>
</comment>
<evidence type="ECO:0000313" key="2">
    <source>
        <dbReference type="EMBL" id="KAG2491507.1"/>
    </source>
</evidence>
<name>A0A835XUQ1_9CHLO</name>
<reference evidence="2" key="1">
    <citation type="journal article" date="2020" name="bioRxiv">
        <title>Comparative genomics of Chlamydomonas.</title>
        <authorList>
            <person name="Craig R.J."/>
            <person name="Hasan A.R."/>
            <person name="Ness R.W."/>
            <person name="Keightley P.D."/>
        </authorList>
    </citation>
    <scope>NUCLEOTIDE SEQUENCE</scope>
    <source>
        <strain evidence="2">CCAP 11/70</strain>
    </source>
</reference>
<accession>A0A835XUQ1</accession>